<sequence>MRDLVSWIKLSVQTNLQFNSISPTIFDKWDDFDSPQLLNNEALINNEA</sequence>
<dbReference type="AlphaFoldDB" id="A0A563VS56"/>
<evidence type="ECO:0000313" key="1">
    <source>
        <dbReference type="EMBL" id="VEP14243.1"/>
    </source>
</evidence>
<evidence type="ECO:0000313" key="2">
    <source>
        <dbReference type="Proteomes" id="UP000320055"/>
    </source>
</evidence>
<keyword evidence="2" id="KW-1185">Reference proteome</keyword>
<dbReference type="RefSeq" id="WP_186375847.1">
    <property type="nucleotide sequence ID" value="NZ_LR213785.1"/>
</dbReference>
<name>A0A563VS56_9CYAN</name>
<gene>
    <name evidence="1" type="ORF">H1P_250035</name>
</gene>
<protein>
    <submittedName>
        <fullName evidence="1">Uncharacterized protein</fullName>
    </submittedName>
</protein>
<dbReference type="Proteomes" id="UP000320055">
    <property type="component" value="Unassembled WGS sequence"/>
</dbReference>
<accession>A0A563VS56</accession>
<proteinExistence type="predicted"/>
<dbReference type="EMBL" id="CAACVJ010000168">
    <property type="protein sequence ID" value="VEP14243.1"/>
    <property type="molecule type" value="Genomic_DNA"/>
</dbReference>
<reference evidence="1 2" key="1">
    <citation type="submission" date="2019-01" db="EMBL/GenBank/DDBJ databases">
        <authorList>
            <person name="Brito A."/>
        </authorList>
    </citation>
    <scope>NUCLEOTIDE SEQUENCE [LARGE SCALE GENOMIC DNA]</scope>
    <source>
        <strain evidence="1">1</strain>
    </source>
</reference>
<organism evidence="1 2">
    <name type="scientific">Hyella patelloides LEGE 07179</name>
    <dbReference type="NCBI Taxonomy" id="945734"/>
    <lineage>
        <taxon>Bacteria</taxon>
        <taxon>Bacillati</taxon>
        <taxon>Cyanobacteriota</taxon>
        <taxon>Cyanophyceae</taxon>
        <taxon>Pleurocapsales</taxon>
        <taxon>Hyellaceae</taxon>
        <taxon>Hyella</taxon>
    </lineage>
</organism>